<name>A0ACD2ZXL8_9AGAR</name>
<dbReference type="Proteomes" id="UP000308600">
    <property type="component" value="Unassembled WGS sequence"/>
</dbReference>
<keyword evidence="2" id="KW-1185">Reference proteome</keyword>
<gene>
    <name evidence="1" type="ORF">BDN72DRAFT_851828</name>
</gene>
<dbReference type="EMBL" id="ML209592">
    <property type="protein sequence ID" value="TFK58155.1"/>
    <property type="molecule type" value="Genomic_DNA"/>
</dbReference>
<protein>
    <submittedName>
        <fullName evidence="1">Uncharacterized protein</fullName>
    </submittedName>
</protein>
<evidence type="ECO:0000313" key="2">
    <source>
        <dbReference type="Proteomes" id="UP000308600"/>
    </source>
</evidence>
<organism evidence="1 2">
    <name type="scientific">Pluteus cervinus</name>
    <dbReference type="NCBI Taxonomy" id="181527"/>
    <lineage>
        <taxon>Eukaryota</taxon>
        <taxon>Fungi</taxon>
        <taxon>Dikarya</taxon>
        <taxon>Basidiomycota</taxon>
        <taxon>Agaricomycotina</taxon>
        <taxon>Agaricomycetes</taxon>
        <taxon>Agaricomycetidae</taxon>
        <taxon>Agaricales</taxon>
        <taxon>Pluteineae</taxon>
        <taxon>Pluteaceae</taxon>
        <taxon>Pluteus</taxon>
    </lineage>
</organism>
<proteinExistence type="predicted"/>
<reference evidence="1 2" key="1">
    <citation type="journal article" date="2019" name="Nat. Ecol. Evol.">
        <title>Megaphylogeny resolves global patterns of mushroom evolution.</title>
        <authorList>
            <person name="Varga T."/>
            <person name="Krizsan K."/>
            <person name="Foldi C."/>
            <person name="Dima B."/>
            <person name="Sanchez-Garcia M."/>
            <person name="Sanchez-Ramirez S."/>
            <person name="Szollosi G.J."/>
            <person name="Szarkandi J.G."/>
            <person name="Papp V."/>
            <person name="Albert L."/>
            <person name="Andreopoulos W."/>
            <person name="Angelini C."/>
            <person name="Antonin V."/>
            <person name="Barry K.W."/>
            <person name="Bougher N.L."/>
            <person name="Buchanan P."/>
            <person name="Buyck B."/>
            <person name="Bense V."/>
            <person name="Catcheside P."/>
            <person name="Chovatia M."/>
            <person name="Cooper J."/>
            <person name="Damon W."/>
            <person name="Desjardin D."/>
            <person name="Finy P."/>
            <person name="Geml J."/>
            <person name="Haridas S."/>
            <person name="Hughes K."/>
            <person name="Justo A."/>
            <person name="Karasinski D."/>
            <person name="Kautmanova I."/>
            <person name="Kiss B."/>
            <person name="Kocsube S."/>
            <person name="Kotiranta H."/>
            <person name="LaButti K.M."/>
            <person name="Lechner B.E."/>
            <person name="Liimatainen K."/>
            <person name="Lipzen A."/>
            <person name="Lukacs Z."/>
            <person name="Mihaltcheva S."/>
            <person name="Morgado L.N."/>
            <person name="Niskanen T."/>
            <person name="Noordeloos M.E."/>
            <person name="Ohm R.A."/>
            <person name="Ortiz-Santana B."/>
            <person name="Ovrebo C."/>
            <person name="Racz N."/>
            <person name="Riley R."/>
            <person name="Savchenko A."/>
            <person name="Shiryaev A."/>
            <person name="Soop K."/>
            <person name="Spirin V."/>
            <person name="Szebenyi C."/>
            <person name="Tomsovsky M."/>
            <person name="Tulloss R.E."/>
            <person name="Uehling J."/>
            <person name="Grigoriev I.V."/>
            <person name="Vagvolgyi C."/>
            <person name="Papp T."/>
            <person name="Martin F.M."/>
            <person name="Miettinen O."/>
            <person name="Hibbett D.S."/>
            <person name="Nagy L.G."/>
        </authorList>
    </citation>
    <scope>NUCLEOTIDE SEQUENCE [LARGE SCALE GENOMIC DNA]</scope>
    <source>
        <strain evidence="1 2">NL-1719</strain>
    </source>
</reference>
<evidence type="ECO:0000313" key="1">
    <source>
        <dbReference type="EMBL" id="TFK58155.1"/>
    </source>
</evidence>
<accession>A0ACD2ZXL8</accession>
<sequence length="389" mass="43901">MATDIAQANITNLAPETHPKVDDVVGNAKHAEVVRALISAFDNKEVADHFSDEIKNMAKTTREIKRGFEQISQDLKPFDDRNFKKADGSPVGQLRPIWDGYYEEYKTLLRTSKNDAMDLKLICDHYLEVVVPALGDKTVTAEELKDIAEDYKTQTTPHVRLSKYYSDSFGALSRKLTDFKTTIGGALKDAEGGVDADIARLEGEVTKLKDEISKHREAINNLVKKAEEEERAWEERDQERRHSFGYRIASLFRLVAPNAVKPHFLDASHQERSQNEEAIRNKESEIVPRENQIADLKRQKHDFPELQKTMGGYYGQIDSIASKVGAFGEFWNAVNVDAEMIVKKLDSAMAANSSHGTYALRKHLGEKGVASLYESLRQALVHYTFEANV</sequence>